<gene>
    <name evidence="2" type="ORF">DLM86_19625</name>
</gene>
<dbReference type="Proteomes" id="UP000247476">
    <property type="component" value="Unassembled WGS sequence"/>
</dbReference>
<evidence type="ECO:0000313" key="3">
    <source>
        <dbReference type="Proteomes" id="UP000247476"/>
    </source>
</evidence>
<comment type="caution">
    <text evidence="2">The sequence shown here is derived from an EMBL/GenBank/DDBJ whole genome shotgun (WGS) entry which is preliminary data.</text>
</comment>
<reference evidence="2 3" key="1">
    <citation type="submission" date="2018-05" db="EMBL/GenBank/DDBJ databases">
        <title>Paenibacillus flagellatus sp. nov., isolated from selenium mineral soil.</title>
        <authorList>
            <person name="Dai X."/>
        </authorList>
    </citation>
    <scope>NUCLEOTIDE SEQUENCE [LARGE SCALE GENOMIC DNA]</scope>
    <source>
        <strain evidence="2 3">DXL2</strain>
    </source>
</reference>
<organism evidence="2 3">
    <name type="scientific">Paenibacillus flagellatus</name>
    <dbReference type="NCBI Taxonomy" id="2211139"/>
    <lineage>
        <taxon>Bacteria</taxon>
        <taxon>Bacillati</taxon>
        <taxon>Bacillota</taxon>
        <taxon>Bacilli</taxon>
        <taxon>Bacillales</taxon>
        <taxon>Paenibacillaceae</taxon>
        <taxon>Paenibacillus</taxon>
    </lineage>
</organism>
<dbReference type="EMBL" id="QJVJ01000009">
    <property type="protein sequence ID" value="PYI52397.1"/>
    <property type="molecule type" value="Genomic_DNA"/>
</dbReference>
<evidence type="ECO:0000256" key="1">
    <source>
        <dbReference type="SAM" id="MobiDB-lite"/>
    </source>
</evidence>
<protein>
    <submittedName>
        <fullName evidence="2">YjzC family protein</fullName>
    </submittedName>
</protein>
<dbReference type="RefSeq" id="WP_110841766.1">
    <property type="nucleotide sequence ID" value="NZ_QJVJ01000009.1"/>
</dbReference>
<dbReference type="AlphaFoldDB" id="A0A2V5KN21"/>
<name>A0A2V5KN21_9BACL</name>
<evidence type="ECO:0000313" key="2">
    <source>
        <dbReference type="EMBL" id="PYI52397.1"/>
    </source>
</evidence>
<dbReference type="Pfam" id="PF14168">
    <property type="entry name" value="YjzC"/>
    <property type="match status" value="1"/>
</dbReference>
<feature type="region of interest" description="Disordered" evidence="1">
    <location>
        <begin position="37"/>
        <end position="61"/>
    </location>
</feature>
<proteinExistence type="predicted"/>
<dbReference type="OrthoDB" id="5244304at2"/>
<feature type="compositionally biased region" description="Basic and acidic residues" evidence="1">
    <location>
        <begin position="37"/>
        <end position="53"/>
    </location>
</feature>
<accession>A0A2V5KN21</accession>
<dbReference type="InterPro" id="IPR025549">
    <property type="entry name" value="YjzC"/>
</dbReference>
<sequence>MGEQTEFKPGMRAPNSGTYIEIGENDFHMGITNPKQVHLEQGEKFPETTNKDRKWTKKGNG</sequence>
<keyword evidence="3" id="KW-1185">Reference proteome</keyword>